<evidence type="ECO:0000313" key="6">
    <source>
        <dbReference type="Proteomes" id="UP001059380"/>
    </source>
</evidence>
<evidence type="ECO:0000313" key="5">
    <source>
        <dbReference type="EMBL" id="UWZ86828.1"/>
    </source>
</evidence>
<feature type="domain" description="Bacterial Ig-like" evidence="4">
    <location>
        <begin position="910"/>
        <end position="990"/>
    </location>
</feature>
<keyword evidence="6" id="KW-1185">Reference proteome</keyword>
<dbReference type="InterPro" id="IPR032109">
    <property type="entry name" value="Big_3_5"/>
</dbReference>
<feature type="signal peptide" evidence="3">
    <location>
        <begin position="1"/>
        <end position="25"/>
    </location>
</feature>
<dbReference type="PANTHER" id="PTHR46580:SF4">
    <property type="entry name" value="ATP_GTP-BINDING PROTEIN"/>
    <property type="match status" value="1"/>
</dbReference>
<dbReference type="KEGG" id="orp:MOP44_12970"/>
<keyword evidence="2" id="KW-0472">Membrane</keyword>
<dbReference type="InterPro" id="IPR013517">
    <property type="entry name" value="FG-GAP"/>
</dbReference>
<feature type="chain" id="PRO_5039930796" evidence="3">
    <location>
        <begin position="26"/>
        <end position="1456"/>
    </location>
</feature>
<dbReference type="PANTHER" id="PTHR46580">
    <property type="entry name" value="SENSOR KINASE-RELATED"/>
    <property type="match status" value="1"/>
</dbReference>
<dbReference type="InterPro" id="IPR013783">
    <property type="entry name" value="Ig-like_fold"/>
</dbReference>
<feature type="transmembrane region" description="Helical" evidence="2">
    <location>
        <begin position="1396"/>
        <end position="1418"/>
    </location>
</feature>
<evidence type="ECO:0000256" key="3">
    <source>
        <dbReference type="SAM" id="SignalP"/>
    </source>
</evidence>
<dbReference type="Gene3D" id="2.130.10.130">
    <property type="entry name" value="Integrin alpha, N-terminal"/>
    <property type="match status" value="3"/>
</dbReference>
<name>A0A9J7BVC6_9BACT</name>
<dbReference type="Gene3D" id="2.60.40.10">
    <property type="entry name" value="Immunoglobulins"/>
    <property type="match status" value="5"/>
</dbReference>
<feature type="domain" description="Bacterial Ig-like" evidence="4">
    <location>
        <begin position="1099"/>
        <end position="1184"/>
    </location>
</feature>
<keyword evidence="2" id="KW-0812">Transmembrane</keyword>
<evidence type="ECO:0000256" key="1">
    <source>
        <dbReference type="ARBA" id="ARBA00022729"/>
    </source>
</evidence>
<dbReference type="Proteomes" id="UP001059380">
    <property type="component" value="Chromosome"/>
</dbReference>
<feature type="domain" description="Bacterial Ig-like" evidence="4">
    <location>
        <begin position="815"/>
        <end position="891"/>
    </location>
</feature>
<protein>
    <submittedName>
        <fullName evidence="5">Ig-like domain repeat protein</fullName>
    </submittedName>
</protein>
<evidence type="ECO:0000259" key="4">
    <source>
        <dbReference type="Pfam" id="PF16640"/>
    </source>
</evidence>
<dbReference type="EMBL" id="CP093313">
    <property type="protein sequence ID" value="UWZ86828.1"/>
    <property type="molecule type" value="Genomic_DNA"/>
</dbReference>
<proteinExistence type="predicted"/>
<dbReference type="Pfam" id="PF13517">
    <property type="entry name" value="FG-GAP_3"/>
    <property type="match status" value="4"/>
</dbReference>
<accession>A0A9J7BVC6</accession>
<feature type="domain" description="Bacterial Ig-like" evidence="4">
    <location>
        <begin position="1193"/>
        <end position="1279"/>
    </location>
</feature>
<dbReference type="SUPFAM" id="SSF69318">
    <property type="entry name" value="Integrin alpha N-terminal domain"/>
    <property type="match status" value="2"/>
</dbReference>
<evidence type="ECO:0000256" key="2">
    <source>
        <dbReference type="SAM" id="Phobius"/>
    </source>
</evidence>
<dbReference type="RefSeq" id="WP_260796465.1">
    <property type="nucleotide sequence ID" value="NZ_CP093313.1"/>
</dbReference>
<keyword evidence="1 3" id="KW-0732">Signal</keyword>
<organism evidence="5 6">
    <name type="scientific">Occallatibacter riparius</name>
    <dbReference type="NCBI Taxonomy" id="1002689"/>
    <lineage>
        <taxon>Bacteria</taxon>
        <taxon>Pseudomonadati</taxon>
        <taxon>Acidobacteriota</taxon>
        <taxon>Terriglobia</taxon>
        <taxon>Terriglobales</taxon>
        <taxon>Acidobacteriaceae</taxon>
        <taxon>Occallatibacter</taxon>
    </lineage>
</organism>
<sequence length="1456" mass="148618">MTNVRPFWAPALCVLLAFLAPAAVAETFRNPYRIPTTVDPSAVAAGDLNGDGIADFVWEDPSTTPVTLNVALSQLTGGWLPGTSITYPIAGTRGAACSLADLNSDKRLDLICVSADQFTATIEVFLGNGDGTFQSPVTTDATFKFTSNYASPVVSVLGDLNGDGFPDVFEEDVANSHAQILLSDGKGGFKAFLPMFNTGINEVLPIAAADVNGDGIPDLLYPFGPEVALGKGDGTFGDLKGYMTESYFAATCVFHDMDGDGHLDAICGYPETTTGDITGATDLIILKGNADGSFNTTPIAKKTFGTHLTEFSGFGTFYAPLTVTDLNGDGILDVIGYSGDGLAVLMGGPKLTYGTPQHYAQALEPQFGIFGAFQWQMCDVNGDGIPDTVSVGPHGLYISYGRRDGSYSSPSAPEVAETIGYPTVADFNGDGIPDIAATGDPAITISLGKGDGTFAAPVHQPNRSGAINFSTPLSTMNAKILHGDFNGDGKADIIAIGSSGIYQYDSYLLFGNGDGTLKEPILIANSSNIYPMFEQLSDALVYDINGDGRSDLVTTAVDIVGSGPGQIIAALSSGDGTFRDVSSSVPVDTSNGFASISPPALADFDGDGKLDAVYGSYHHAFVLRGNGDGTFSQGSSPALAIPPVAGGDPQSIIQLVPGDFDHDGKQDFAVLVQYGGWSDPYPTSLPKATALWVFYGRGDGGFDAPVLASTFDRYYTDFAVSDLNRDGLPDFVAKTSGTLGGGFTVGIVHSRTGRTFAPEVNYIAGTGLAGMSIADLNRDGFPDIVIGNGDYNIRASSVTILMNLGNTPAVTGTLVANPEPSPVSRSFTLTASLQPPDSAALSGSVAFLVDGQPAGSGALTANKASVTVPAGLSIGSHSIAATWAGNSTYPQIDLTGTHLVVADSTTTTLVSSKNPASAGVNITFTASVTSSYGKPSGEVIFTENGNPLGTVALASGAASVSTSALGAGTHTIQAAYSGDTTFDHSSASMVETIEAAPSNTTLAASPNPAYATQPVTLKAIVSGTGGTLGGTVAFFDGTTSLGSADVNSSGTASLTVAFSAAGVHALEARYSGNAYFSPSASAQFDENVIRNPTTVAVQAAPSPGTAFAKITFTAAVKSSTSSTPPSGNVIFTVNGSRLGSASLQAGTATIDSSSLAAGTYLVTVVFGGSAAFDSSTSPHFTEVVNPRASTTAVTSSGSPSVLSTAVTFTATVSSGTGPSPSGTVQFYDGSSTLGLPIPLSSAAVATYATRTLALGTHSISAVYSGDTNTQPSRSPILPQSVIAYAGDFSITVDPGKDSLYTGEKATIHITVTSHGGFNEPVELSCVDLPPDSTCNFSPASFDKGQGTATLTIQTSPPHRTASRTAAPPAPARPAGPFALAAICLLFLPLGYKRRKLFLVLVAAFTFFAINACSSGDPIGGGTPPGSYNIQVSGAYTAPTPQLQHAATVALKVKSLF</sequence>
<feature type="transmembrane region" description="Helical" evidence="2">
    <location>
        <begin position="1374"/>
        <end position="1391"/>
    </location>
</feature>
<keyword evidence="2" id="KW-1133">Transmembrane helix</keyword>
<gene>
    <name evidence="5" type="ORF">MOP44_12970</name>
</gene>
<reference evidence="5" key="1">
    <citation type="submission" date="2021-04" db="EMBL/GenBank/DDBJ databases">
        <title>Phylogenetic analysis of Acidobacteriaceae.</title>
        <authorList>
            <person name="Qiu L."/>
            <person name="Zhang Q."/>
        </authorList>
    </citation>
    <scope>NUCLEOTIDE SEQUENCE</scope>
    <source>
        <strain evidence="5">DSM 25168</strain>
    </source>
</reference>
<feature type="domain" description="Bacterial Ig-like" evidence="4">
    <location>
        <begin position="1002"/>
        <end position="1087"/>
    </location>
</feature>
<dbReference type="Pfam" id="PF16640">
    <property type="entry name" value="Big_3_5"/>
    <property type="match status" value="5"/>
</dbReference>
<dbReference type="Gene3D" id="2.40.128.340">
    <property type="match status" value="2"/>
</dbReference>
<dbReference type="InterPro" id="IPR028994">
    <property type="entry name" value="Integrin_alpha_N"/>
</dbReference>